<evidence type="ECO:0000256" key="2">
    <source>
        <dbReference type="ARBA" id="ARBA00022448"/>
    </source>
</evidence>
<evidence type="ECO:0000256" key="5">
    <source>
        <dbReference type="ARBA" id="ARBA00022692"/>
    </source>
</evidence>
<dbReference type="PANTHER" id="PTHR35011:SF2">
    <property type="entry name" value="2,3-DIKETO-L-GULONATE TRAP TRANSPORTER SMALL PERMEASE PROTEIN YIAM"/>
    <property type="match status" value="1"/>
</dbReference>
<keyword evidence="6 9" id="KW-1133">Transmembrane helix</keyword>
<evidence type="ECO:0000256" key="3">
    <source>
        <dbReference type="ARBA" id="ARBA00022475"/>
    </source>
</evidence>
<evidence type="ECO:0000259" key="10">
    <source>
        <dbReference type="Pfam" id="PF04290"/>
    </source>
</evidence>
<dbReference type="Pfam" id="PF04290">
    <property type="entry name" value="DctQ"/>
    <property type="match status" value="1"/>
</dbReference>
<proteinExistence type="inferred from homology"/>
<keyword evidence="2" id="KW-0813">Transport</keyword>
<feature type="transmembrane region" description="Helical" evidence="9">
    <location>
        <begin position="12"/>
        <end position="32"/>
    </location>
</feature>
<dbReference type="GO" id="GO:0015740">
    <property type="term" value="P:C4-dicarboxylate transport"/>
    <property type="evidence" value="ECO:0007669"/>
    <property type="project" value="TreeGrafter"/>
</dbReference>
<dbReference type="Proteomes" id="UP000075455">
    <property type="component" value="Unassembled WGS sequence"/>
</dbReference>
<dbReference type="STRING" id="81408.B4119_1624"/>
<dbReference type="InterPro" id="IPR007387">
    <property type="entry name" value="TRAP_DctQ"/>
</dbReference>
<dbReference type="PATRIC" id="fig|81408.3.peg.3728"/>
<sequence length="200" mass="21941">MVNLLKKLSKLVNGILNVLIVLTLAMMCILVFGNVVLRYVFNSGITWSEEMSRFLFVWMVFLGAIAALKENMHLGVDIVINALPHKAKKVVFIVSNLLVLYVLWLLLNGSWKMAVLNMDSKAPATGTPLGLVYGIGVVTSIGMAIIVLVNMFRTLFVRNASLSMISNSDEAIITQVVGDGDQKKNNIKDIDANDSTKLTV</sequence>
<protein>
    <recommendedName>
        <fullName evidence="10">Tripartite ATP-independent periplasmic transporters DctQ component domain-containing protein</fullName>
    </recommendedName>
</protein>
<dbReference type="AlphaFoldDB" id="A0A150LMZ5"/>
<evidence type="ECO:0000313" key="11">
    <source>
        <dbReference type="EMBL" id="KYD13624.1"/>
    </source>
</evidence>
<keyword evidence="4" id="KW-0997">Cell inner membrane</keyword>
<reference evidence="11 12" key="1">
    <citation type="submission" date="2016-01" db="EMBL/GenBank/DDBJ databases">
        <title>Draft Genome Sequences of Seven Thermophilic Sporeformers Isolated from Foods.</title>
        <authorList>
            <person name="Berendsen E.M."/>
            <person name="Wells-Bennik M.H."/>
            <person name="Krawcyk A.O."/>
            <person name="De Jong A."/>
            <person name="Holsappel S."/>
            <person name="Eijlander R.T."/>
            <person name="Kuipers O.P."/>
        </authorList>
    </citation>
    <scope>NUCLEOTIDE SEQUENCE [LARGE SCALE GENOMIC DNA]</scope>
    <source>
        <strain evidence="11 12">B4119</strain>
    </source>
</reference>
<name>A0A150LMZ5_9BACL</name>
<comment type="caution">
    <text evidence="11">The sequence shown here is derived from an EMBL/GenBank/DDBJ whole genome shotgun (WGS) entry which is preliminary data.</text>
</comment>
<organism evidence="11 12">
    <name type="scientific">Saccharococcus caldoxylosilyticus</name>
    <dbReference type="NCBI Taxonomy" id="81408"/>
    <lineage>
        <taxon>Bacteria</taxon>
        <taxon>Bacillati</taxon>
        <taxon>Bacillota</taxon>
        <taxon>Bacilli</taxon>
        <taxon>Bacillales</taxon>
        <taxon>Anoxybacillaceae</taxon>
        <taxon>Saccharococcus</taxon>
    </lineage>
</organism>
<evidence type="ECO:0000256" key="1">
    <source>
        <dbReference type="ARBA" id="ARBA00004429"/>
    </source>
</evidence>
<comment type="subcellular location">
    <subcellularLocation>
        <location evidence="1">Cell inner membrane</location>
        <topology evidence="1">Multi-pass membrane protein</topology>
    </subcellularLocation>
</comment>
<keyword evidence="7 9" id="KW-0472">Membrane</keyword>
<evidence type="ECO:0000256" key="7">
    <source>
        <dbReference type="ARBA" id="ARBA00023136"/>
    </source>
</evidence>
<evidence type="ECO:0000256" key="9">
    <source>
        <dbReference type="SAM" id="Phobius"/>
    </source>
</evidence>
<evidence type="ECO:0000256" key="8">
    <source>
        <dbReference type="ARBA" id="ARBA00038436"/>
    </source>
</evidence>
<evidence type="ECO:0000313" key="12">
    <source>
        <dbReference type="Proteomes" id="UP000075455"/>
    </source>
</evidence>
<feature type="transmembrane region" description="Helical" evidence="9">
    <location>
        <begin position="131"/>
        <end position="152"/>
    </location>
</feature>
<keyword evidence="3" id="KW-1003">Cell membrane</keyword>
<accession>A0A150LMZ5</accession>
<dbReference type="GO" id="GO:0005886">
    <property type="term" value="C:plasma membrane"/>
    <property type="evidence" value="ECO:0007669"/>
    <property type="project" value="UniProtKB-SubCell"/>
</dbReference>
<comment type="similarity">
    <text evidence="8">Belongs to the TRAP transporter small permease family.</text>
</comment>
<dbReference type="InterPro" id="IPR055348">
    <property type="entry name" value="DctQ"/>
</dbReference>
<dbReference type="PANTHER" id="PTHR35011">
    <property type="entry name" value="2,3-DIKETO-L-GULONATE TRAP TRANSPORTER SMALL PERMEASE PROTEIN YIAM"/>
    <property type="match status" value="1"/>
</dbReference>
<keyword evidence="5 9" id="KW-0812">Transmembrane</keyword>
<gene>
    <name evidence="11" type="ORF">B4119_1624</name>
</gene>
<feature type="domain" description="Tripartite ATP-independent periplasmic transporters DctQ component" evidence="10">
    <location>
        <begin position="27"/>
        <end position="155"/>
    </location>
</feature>
<feature type="transmembrane region" description="Helical" evidence="9">
    <location>
        <begin position="90"/>
        <end position="111"/>
    </location>
</feature>
<evidence type="ECO:0000256" key="6">
    <source>
        <dbReference type="ARBA" id="ARBA00022989"/>
    </source>
</evidence>
<dbReference type="EMBL" id="LQYS01000048">
    <property type="protein sequence ID" value="KYD13624.1"/>
    <property type="molecule type" value="Genomic_DNA"/>
</dbReference>
<evidence type="ECO:0000256" key="4">
    <source>
        <dbReference type="ARBA" id="ARBA00022519"/>
    </source>
</evidence>
<feature type="transmembrane region" description="Helical" evidence="9">
    <location>
        <begin position="52"/>
        <end position="69"/>
    </location>
</feature>
<dbReference type="GO" id="GO:0022857">
    <property type="term" value="F:transmembrane transporter activity"/>
    <property type="evidence" value="ECO:0007669"/>
    <property type="project" value="TreeGrafter"/>
</dbReference>